<dbReference type="OrthoDB" id="5350192at2759"/>
<dbReference type="AlphaFoldDB" id="W7HJP2"/>
<dbReference type="HOGENOM" id="CLU_063487_0_0_1"/>
<protein>
    <recommendedName>
        <fullName evidence="1">DUF7582 domain-containing protein</fullName>
    </recommendedName>
</protein>
<reference evidence="2 3" key="1">
    <citation type="submission" date="2013-05" db="EMBL/GenBank/DDBJ databases">
        <title>Drechslerella stenobrocha genome reveals carnivorous origination and mechanical trapping mechanism of predatory fungi.</title>
        <authorList>
            <person name="Liu X."/>
            <person name="Zhang W."/>
            <person name="Liu K."/>
        </authorList>
    </citation>
    <scope>NUCLEOTIDE SEQUENCE [LARGE SCALE GENOMIC DNA]</scope>
    <source>
        <strain evidence="2 3">248</strain>
    </source>
</reference>
<proteinExistence type="predicted"/>
<dbReference type="Pfam" id="PF24483">
    <property type="entry name" value="DUF7582"/>
    <property type="match status" value="1"/>
</dbReference>
<evidence type="ECO:0000313" key="2">
    <source>
        <dbReference type="EMBL" id="EWC44171.1"/>
    </source>
</evidence>
<evidence type="ECO:0000313" key="3">
    <source>
        <dbReference type="Proteomes" id="UP000024837"/>
    </source>
</evidence>
<sequence length="287" mass="31458">MSSTASSSAAAARRSYTRSPLSAISRRSIHTSTPVSLSAAVATGHAAARGAIDTPTLTTALTYVSRRLLQKTKEHHTFIVTGDVLFSLFFRNKAATRAVELVHTAALTDKHKEVLVAAVLRAADKYGIERVDWVNNAGEVEMRDLGIRREDMEELVVRSLAQKEIMFSGDGMTLLAADFRYELRLMLHKLSRELEGGEGRVSRCRSGEAGEDVGEGVGMEDMVELVRRLVAVEGKGRSLRRAEIEGRYGALVFSDSAWMALGREYEKHFGEKGLMDEVGEPLGEDGE</sequence>
<name>W7HJP2_9PEZI</name>
<organism evidence="2 3">
    <name type="scientific">Drechslerella stenobrocha 248</name>
    <dbReference type="NCBI Taxonomy" id="1043628"/>
    <lineage>
        <taxon>Eukaryota</taxon>
        <taxon>Fungi</taxon>
        <taxon>Dikarya</taxon>
        <taxon>Ascomycota</taxon>
        <taxon>Pezizomycotina</taxon>
        <taxon>Orbiliomycetes</taxon>
        <taxon>Orbiliales</taxon>
        <taxon>Orbiliaceae</taxon>
        <taxon>Drechslerella</taxon>
    </lineage>
</organism>
<keyword evidence="3" id="KW-1185">Reference proteome</keyword>
<evidence type="ECO:0000259" key="1">
    <source>
        <dbReference type="Pfam" id="PF24483"/>
    </source>
</evidence>
<accession>W7HJP2</accession>
<dbReference type="InterPro" id="IPR056004">
    <property type="entry name" value="DUF7582"/>
</dbReference>
<feature type="domain" description="DUF7582" evidence="1">
    <location>
        <begin position="53"/>
        <end position="271"/>
    </location>
</feature>
<dbReference type="Proteomes" id="UP000024837">
    <property type="component" value="Unassembled WGS sequence"/>
</dbReference>
<dbReference type="EMBL" id="KI966445">
    <property type="protein sequence ID" value="EWC44171.1"/>
    <property type="molecule type" value="Genomic_DNA"/>
</dbReference>
<gene>
    <name evidence="2" type="ORF">DRE_06996</name>
</gene>